<dbReference type="PROSITE" id="PS51257">
    <property type="entry name" value="PROKAR_LIPOPROTEIN"/>
    <property type="match status" value="1"/>
</dbReference>
<accession>A0AA36MH20</accession>
<keyword evidence="3" id="KW-1185">Reference proteome</keyword>
<dbReference type="EMBL" id="CAUJNA010000095">
    <property type="protein sequence ID" value="CAJ1371714.1"/>
    <property type="molecule type" value="Genomic_DNA"/>
</dbReference>
<proteinExistence type="predicted"/>
<sequence>MLARTRCVGQPVLASLLSSCHKETLWQEVLVLLESMWSQRLQVGTSLNRAISSCASAAQWQLALALAERGSVDPVGGRAALAALAAGHQWQRALQLLQLDDSATALGAAVAACARAGRWAVAVALCRQARPAQLNHAVLSAAVSACGQAAQWETALELLREGRARAVDVGSAMSAVIAACRRRQRWIEALALFQDFNTGDSMSLNATLSALERGLQWHRALFLLSTKLEQADIRSFNAVISGCIRGH</sequence>
<keyword evidence="1" id="KW-0677">Repeat</keyword>
<gene>
    <name evidence="2" type="ORF">EVOR1521_LOCUS1969</name>
</gene>
<dbReference type="AlphaFoldDB" id="A0AA36MH20"/>
<dbReference type="Gene3D" id="1.25.40.10">
    <property type="entry name" value="Tetratricopeptide repeat domain"/>
    <property type="match status" value="2"/>
</dbReference>
<evidence type="ECO:0000313" key="2">
    <source>
        <dbReference type="EMBL" id="CAJ1371714.1"/>
    </source>
</evidence>
<evidence type="ECO:0008006" key="4">
    <source>
        <dbReference type="Google" id="ProtNLM"/>
    </source>
</evidence>
<dbReference type="PANTHER" id="PTHR47447">
    <property type="entry name" value="OS03G0856100 PROTEIN"/>
    <property type="match status" value="1"/>
</dbReference>
<evidence type="ECO:0000256" key="1">
    <source>
        <dbReference type="ARBA" id="ARBA00022737"/>
    </source>
</evidence>
<dbReference type="InterPro" id="IPR011990">
    <property type="entry name" value="TPR-like_helical_dom_sf"/>
</dbReference>
<reference evidence="2" key="1">
    <citation type="submission" date="2023-08" db="EMBL/GenBank/DDBJ databases">
        <authorList>
            <person name="Chen Y."/>
            <person name="Shah S."/>
            <person name="Dougan E. K."/>
            <person name="Thang M."/>
            <person name="Chan C."/>
        </authorList>
    </citation>
    <scope>NUCLEOTIDE SEQUENCE</scope>
</reference>
<comment type="caution">
    <text evidence="2">The sequence shown here is derived from an EMBL/GenBank/DDBJ whole genome shotgun (WGS) entry which is preliminary data.</text>
</comment>
<evidence type="ECO:0000313" key="3">
    <source>
        <dbReference type="Proteomes" id="UP001178507"/>
    </source>
</evidence>
<organism evidence="2 3">
    <name type="scientific">Effrenium voratum</name>
    <dbReference type="NCBI Taxonomy" id="2562239"/>
    <lineage>
        <taxon>Eukaryota</taxon>
        <taxon>Sar</taxon>
        <taxon>Alveolata</taxon>
        <taxon>Dinophyceae</taxon>
        <taxon>Suessiales</taxon>
        <taxon>Symbiodiniaceae</taxon>
        <taxon>Effrenium</taxon>
    </lineage>
</organism>
<dbReference type="PANTHER" id="PTHR47447:SF17">
    <property type="entry name" value="OS12G0638900 PROTEIN"/>
    <property type="match status" value="1"/>
</dbReference>
<dbReference type="Proteomes" id="UP001178507">
    <property type="component" value="Unassembled WGS sequence"/>
</dbReference>
<name>A0AA36MH20_9DINO</name>
<protein>
    <recommendedName>
        <fullName evidence="4">Pentatricopeptide repeat-containing protein, chloroplastic</fullName>
    </recommendedName>
</protein>